<dbReference type="InterPro" id="IPR046768">
    <property type="entry name" value="ExoX-like_C"/>
</dbReference>
<reference evidence="3" key="1">
    <citation type="journal article" date="2020" name="Stud. Mycol.">
        <title>101 Dothideomycetes genomes: a test case for predicting lifestyles and emergence of pathogens.</title>
        <authorList>
            <person name="Haridas S."/>
            <person name="Albert R."/>
            <person name="Binder M."/>
            <person name="Bloem J."/>
            <person name="Labutti K."/>
            <person name="Salamov A."/>
            <person name="Andreopoulos B."/>
            <person name="Baker S."/>
            <person name="Barry K."/>
            <person name="Bills G."/>
            <person name="Bluhm B."/>
            <person name="Cannon C."/>
            <person name="Castanera R."/>
            <person name="Culley D."/>
            <person name="Daum C."/>
            <person name="Ezra D."/>
            <person name="Gonzalez J."/>
            <person name="Henrissat B."/>
            <person name="Kuo A."/>
            <person name="Liang C."/>
            <person name="Lipzen A."/>
            <person name="Lutzoni F."/>
            <person name="Magnuson J."/>
            <person name="Mondo S."/>
            <person name="Nolan M."/>
            <person name="Ohm R."/>
            <person name="Pangilinan J."/>
            <person name="Park H.-J."/>
            <person name="Ramirez L."/>
            <person name="Alfaro M."/>
            <person name="Sun H."/>
            <person name="Tritt A."/>
            <person name="Yoshinaga Y."/>
            <person name="Zwiers L.-H."/>
            <person name="Turgeon B."/>
            <person name="Goodwin S."/>
            <person name="Spatafora J."/>
            <person name="Crous P."/>
            <person name="Grigoriev I."/>
        </authorList>
    </citation>
    <scope>NUCLEOTIDE SEQUENCE</scope>
    <source>
        <strain evidence="3">CBS 113818</strain>
    </source>
</reference>
<sequence>MSTQDEPRSIEGVISGRETDFGPPISFFPRGRNTPSSSLVKDGGIRKSSPKKKASLRASPVKRTQRSSTTDEDGKYRYDFGKYKGKTIEEVMVRNPDYLNWCLYQSDVLKNHPELIEGAKAYRSLLIKPEFESPMKRIPLLPMERTADEKEAGRSYVFDFGKHSGETIQEVMLFNSSYLDWCLSESATDLIESRPDFLDGLRALSSEYLNTEPELREAMARMGIYPFDNEMEVSVKTEPEEYIKTEPADYITDAPADDINDAPVDYISVESEAYIKVEPEVNIKVEPEI</sequence>
<dbReference type="Proteomes" id="UP000799424">
    <property type="component" value="Unassembled WGS sequence"/>
</dbReference>
<feature type="domain" description="Exodeoxyribonuclease X-like C-terminal" evidence="2">
    <location>
        <begin position="158"/>
        <end position="183"/>
    </location>
</feature>
<feature type="domain" description="Exodeoxyribonuclease X-like C-terminal" evidence="2">
    <location>
        <begin position="79"/>
        <end position="104"/>
    </location>
</feature>
<proteinExistence type="predicted"/>
<dbReference type="EMBL" id="MU006230">
    <property type="protein sequence ID" value="KAF2824510.1"/>
    <property type="molecule type" value="Genomic_DNA"/>
</dbReference>
<dbReference type="OrthoDB" id="3683107at2759"/>
<evidence type="ECO:0000313" key="4">
    <source>
        <dbReference type="Proteomes" id="UP000799424"/>
    </source>
</evidence>
<evidence type="ECO:0000259" key="2">
    <source>
        <dbReference type="Pfam" id="PF20600"/>
    </source>
</evidence>
<protein>
    <recommendedName>
        <fullName evidence="2">Exodeoxyribonuclease X-like C-terminal domain-containing protein</fullName>
    </recommendedName>
</protein>
<gene>
    <name evidence="3" type="ORF">CC86DRAFT_408586</name>
</gene>
<dbReference type="AlphaFoldDB" id="A0A6A6ZTX1"/>
<organism evidence="3 4">
    <name type="scientific">Ophiobolus disseminans</name>
    <dbReference type="NCBI Taxonomy" id="1469910"/>
    <lineage>
        <taxon>Eukaryota</taxon>
        <taxon>Fungi</taxon>
        <taxon>Dikarya</taxon>
        <taxon>Ascomycota</taxon>
        <taxon>Pezizomycotina</taxon>
        <taxon>Dothideomycetes</taxon>
        <taxon>Pleosporomycetidae</taxon>
        <taxon>Pleosporales</taxon>
        <taxon>Pleosporineae</taxon>
        <taxon>Phaeosphaeriaceae</taxon>
        <taxon>Ophiobolus</taxon>
    </lineage>
</organism>
<accession>A0A6A6ZTX1</accession>
<feature type="region of interest" description="Disordered" evidence="1">
    <location>
        <begin position="1"/>
        <end position="76"/>
    </location>
</feature>
<name>A0A6A6ZTX1_9PLEO</name>
<evidence type="ECO:0000256" key="1">
    <source>
        <dbReference type="SAM" id="MobiDB-lite"/>
    </source>
</evidence>
<dbReference type="Pfam" id="PF20600">
    <property type="entry name" value="ExoX-like_C"/>
    <property type="match status" value="2"/>
</dbReference>
<keyword evidence="4" id="KW-1185">Reference proteome</keyword>
<evidence type="ECO:0000313" key="3">
    <source>
        <dbReference type="EMBL" id="KAF2824510.1"/>
    </source>
</evidence>